<evidence type="ECO:0000256" key="10">
    <source>
        <dbReference type="ARBA" id="ARBA00049902"/>
    </source>
</evidence>
<keyword evidence="6" id="KW-0573">Peptidoglycan synthesis</keyword>
<evidence type="ECO:0000313" key="12">
    <source>
        <dbReference type="EMBL" id="GAH07451.1"/>
    </source>
</evidence>
<evidence type="ECO:0000256" key="2">
    <source>
        <dbReference type="ARBA" id="ARBA00022475"/>
    </source>
</evidence>
<dbReference type="GO" id="GO:0030288">
    <property type="term" value="C:outer membrane-bounded periplasmic space"/>
    <property type="evidence" value="ECO:0007669"/>
    <property type="project" value="TreeGrafter"/>
</dbReference>
<reference evidence="12" key="1">
    <citation type="journal article" date="2014" name="Front. Microbiol.">
        <title>High frequency of phylogenetically diverse reductive dehalogenase-homologous genes in deep subseafloor sedimentary metagenomes.</title>
        <authorList>
            <person name="Kawai M."/>
            <person name="Futagami T."/>
            <person name="Toyoda A."/>
            <person name="Takaki Y."/>
            <person name="Nishi S."/>
            <person name="Hori S."/>
            <person name="Arai W."/>
            <person name="Tsubouchi T."/>
            <person name="Morono Y."/>
            <person name="Uchiyama I."/>
            <person name="Ito T."/>
            <person name="Fujiyama A."/>
            <person name="Inagaki F."/>
            <person name="Takami H."/>
        </authorList>
    </citation>
    <scope>NUCLEOTIDE SEQUENCE</scope>
    <source>
        <strain evidence="12">Expedition CK06-06</strain>
    </source>
</reference>
<dbReference type="InterPro" id="IPR050396">
    <property type="entry name" value="Glycosyltr_51/Transpeptidase"/>
</dbReference>
<comment type="subcellular location">
    <subcellularLocation>
        <location evidence="1">Membrane</location>
    </subcellularLocation>
</comment>
<protein>
    <recommendedName>
        <fullName evidence="9">peptidoglycan glycosyltransferase</fullName>
        <ecNumber evidence="9">2.4.99.28</ecNumber>
    </recommendedName>
</protein>
<name>X1CGP4_9ZZZZ</name>
<sequence length="233" mass="25973">LKSAINNLAIVQRYKEQGFNDGQILDSLNVKHAVELFSWEGVATKNSSVVDSLKHYLKFLNTGMLSIEPSTGAVRAYIGGIDYRYFKYDHVSQSERQVGSTFKPFVYTAAIENGLDPCTYFSLNKVTYTDYEDWTPSNSGSNEEDPYINYTLENALSNSINTISVKVLNEVGIPKVLEQAKKLGISKKLPNKPSLALGASEINLKELTGAYASYVNKSKAVKPFYISKIEDHF</sequence>
<evidence type="ECO:0000256" key="6">
    <source>
        <dbReference type="ARBA" id="ARBA00022984"/>
    </source>
</evidence>
<dbReference type="Pfam" id="PF00905">
    <property type="entry name" value="Transpeptidase"/>
    <property type="match status" value="1"/>
</dbReference>
<comment type="catalytic activity">
    <reaction evidence="10">
        <text>[GlcNAc-(1-&gt;4)-Mur2Ac(oyl-L-Ala-gamma-D-Glu-L-Lys-D-Ala-D-Ala)](n)-di-trans,octa-cis-undecaprenyl diphosphate + beta-D-GlcNAc-(1-&gt;4)-Mur2Ac(oyl-L-Ala-gamma-D-Glu-L-Lys-D-Ala-D-Ala)-di-trans,octa-cis-undecaprenyl diphosphate = [GlcNAc-(1-&gt;4)-Mur2Ac(oyl-L-Ala-gamma-D-Glu-L-Lys-D-Ala-D-Ala)](n+1)-di-trans,octa-cis-undecaprenyl diphosphate + di-trans,octa-cis-undecaprenyl diphosphate + H(+)</text>
        <dbReference type="Rhea" id="RHEA:23708"/>
        <dbReference type="Rhea" id="RHEA-COMP:9602"/>
        <dbReference type="Rhea" id="RHEA-COMP:9603"/>
        <dbReference type="ChEBI" id="CHEBI:15378"/>
        <dbReference type="ChEBI" id="CHEBI:58405"/>
        <dbReference type="ChEBI" id="CHEBI:60033"/>
        <dbReference type="ChEBI" id="CHEBI:78435"/>
        <dbReference type="EC" id="2.4.99.28"/>
    </reaction>
</comment>
<dbReference type="PANTHER" id="PTHR32282:SF11">
    <property type="entry name" value="PENICILLIN-BINDING PROTEIN 1B"/>
    <property type="match status" value="1"/>
</dbReference>
<keyword evidence="3" id="KW-0328">Glycosyltransferase</keyword>
<comment type="caution">
    <text evidence="12">The sequence shown here is derived from an EMBL/GenBank/DDBJ whole genome shotgun (WGS) entry which is preliminary data.</text>
</comment>
<dbReference type="InterPro" id="IPR012338">
    <property type="entry name" value="Beta-lactam/transpept-like"/>
</dbReference>
<keyword evidence="4" id="KW-0808">Transferase</keyword>
<keyword evidence="7" id="KW-0472">Membrane</keyword>
<feature type="non-terminal residue" evidence="12">
    <location>
        <position position="1"/>
    </location>
</feature>
<evidence type="ECO:0000256" key="3">
    <source>
        <dbReference type="ARBA" id="ARBA00022676"/>
    </source>
</evidence>
<dbReference type="AlphaFoldDB" id="X1CGP4"/>
<evidence type="ECO:0000256" key="8">
    <source>
        <dbReference type="ARBA" id="ARBA00023316"/>
    </source>
</evidence>
<evidence type="ECO:0000256" key="1">
    <source>
        <dbReference type="ARBA" id="ARBA00004370"/>
    </source>
</evidence>
<accession>X1CGP4</accession>
<dbReference type="GO" id="GO:0008360">
    <property type="term" value="P:regulation of cell shape"/>
    <property type="evidence" value="ECO:0007669"/>
    <property type="project" value="UniProtKB-KW"/>
</dbReference>
<evidence type="ECO:0000256" key="5">
    <source>
        <dbReference type="ARBA" id="ARBA00022960"/>
    </source>
</evidence>
<dbReference type="PANTHER" id="PTHR32282">
    <property type="entry name" value="BINDING PROTEIN TRANSPEPTIDASE, PUTATIVE-RELATED"/>
    <property type="match status" value="1"/>
</dbReference>
<proteinExistence type="predicted"/>
<evidence type="ECO:0000256" key="7">
    <source>
        <dbReference type="ARBA" id="ARBA00023136"/>
    </source>
</evidence>
<evidence type="ECO:0000259" key="11">
    <source>
        <dbReference type="Pfam" id="PF00905"/>
    </source>
</evidence>
<gene>
    <name evidence="12" type="ORF">S01H4_55599</name>
</gene>
<dbReference type="EC" id="2.4.99.28" evidence="9"/>
<dbReference type="GO" id="GO:0016020">
    <property type="term" value="C:membrane"/>
    <property type="evidence" value="ECO:0007669"/>
    <property type="project" value="UniProtKB-SubCell"/>
</dbReference>
<dbReference type="SUPFAM" id="SSF56601">
    <property type="entry name" value="beta-lactamase/transpeptidase-like"/>
    <property type="match status" value="1"/>
</dbReference>
<dbReference type="GO" id="GO:0071555">
    <property type="term" value="P:cell wall organization"/>
    <property type="evidence" value="ECO:0007669"/>
    <property type="project" value="UniProtKB-KW"/>
</dbReference>
<keyword evidence="8" id="KW-0961">Cell wall biogenesis/degradation</keyword>
<organism evidence="12">
    <name type="scientific">marine sediment metagenome</name>
    <dbReference type="NCBI Taxonomy" id="412755"/>
    <lineage>
        <taxon>unclassified sequences</taxon>
        <taxon>metagenomes</taxon>
        <taxon>ecological metagenomes</taxon>
    </lineage>
</organism>
<dbReference type="GO" id="GO:0009252">
    <property type="term" value="P:peptidoglycan biosynthetic process"/>
    <property type="evidence" value="ECO:0007669"/>
    <property type="project" value="UniProtKB-KW"/>
</dbReference>
<evidence type="ECO:0000256" key="9">
    <source>
        <dbReference type="ARBA" id="ARBA00044770"/>
    </source>
</evidence>
<dbReference type="EMBL" id="BART01032105">
    <property type="protein sequence ID" value="GAH07451.1"/>
    <property type="molecule type" value="Genomic_DNA"/>
</dbReference>
<dbReference type="Gene3D" id="3.40.710.10">
    <property type="entry name" value="DD-peptidase/beta-lactamase superfamily"/>
    <property type="match status" value="1"/>
</dbReference>
<dbReference type="GO" id="GO:0008658">
    <property type="term" value="F:penicillin binding"/>
    <property type="evidence" value="ECO:0007669"/>
    <property type="project" value="InterPro"/>
</dbReference>
<dbReference type="InterPro" id="IPR001460">
    <property type="entry name" value="PCN-bd_Tpept"/>
</dbReference>
<keyword evidence="2" id="KW-1003">Cell membrane</keyword>
<evidence type="ECO:0000256" key="4">
    <source>
        <dbReference type="ARBA" id="ARBA00022679"/>
    </source>
</evidence>
<keyword evidence="5" id="KW-0133">Cell shape</keyword>
<dbReference type="GO" id="GO:0008955">
    <property type="term" value="F:peptidoglycan glycosyltransferase activity"/>
    <property type="evidence" value="ECO:0007669"/>
    <property type="project" value="UniProtKB-EC"/>
</dbReference>
<feature type="domain" description="Penicillin-binding protein transpeptidase" evidence="11">
    <location>
        <begin position="67"/>
        <end position="231"/>
    </location>
</feature>